<reference evidence="3" key="1">
    <citation type="submission" date="2025-08" db="UniProtKB">
        <authorList>
            <consortium name="RefSeq"/>
        </authorList>
    </citation>
    <scope>IDENTIFICATION</scope>
    <source>
        <tissue evidence="3">Etiolated seedlings</tissue>
    </source>
</reference>
<dbReference type="STRING" id="3827.A0A3Q7Y6D8"/>
<keyword evidence="2" id="KW-1185">Reference proteome</keyword>
<name>A0A3Q7Y6D8_CICAR</name>
<dbReference type="InterPro" id="IPR001394">
    <property type="entry name" value="Peptidase_C19_UCH"/>
</dbReference>
<gene>
    <name evidence="3" type="primary">LOC101500307</name>
</gene>
<dbReference type="RefSeq" id="XP_027186037.1">
    <property type="nucleotide sequence ID" value="XM_027330236.1"/>
</dbReference>
<dbReference type="AlphaFoldDB" id="A0A3Q7Y6D8"/>
<dbReference type="InterPro" id="IPR050185">
    <property type="entry name" value="Ub_carboxyl-term_hydrolase"/>
</dbReference>
<dbReference type="SUPFAM" id="SSF52540">
    <property type="entry name" value="P-loop containing nucleoside triphosphate hydrolases"/>
    <property type="match status" value="1"/>
</dbReference>
<dbReference type="PANTHER" id="PTHR21646:SF46">
    <property type="entry name" value="UBIQUITIN CARBOXYL-TERMINAL HYDROLASE"/>
    <property type="match status" value="1"/>
</dbReference>
<accession>A0A3Q7Y6D8</accession>
<organism evidence="2 3">
    <name type="scientific">Cicer arietinum</name>
    <name type="common">Chickpea</name>
    <name type="synonym">Garbanzo</name>
    <dbReference type="NCBI Taxonomy" id="3827"/>
    <lineage>
        <taxon>Eukaryota</taxon>
        <taxon>Viridiplantae</taxon>
        <taxon>Streptophyta</taxon>
        <taxon>Embryophyta</taxon>
        <taxon>Tracheophyta</taxon>
        <taxon>Spermatophyta</taxon>
        <taxon>Magnoliopsida</taxon>
        <taxon>eudicotyledons</taxon>
        <taxon>Gunneridae</taxon>
        <taxon>Pentapetalae</taxon>
        <taxon>rosids</taxon>
        <taxon>fabids</taxon>
        <taxon>Fabales</taxon>
        <taxon>Fabaceae</taxon>
        <taxon>Papilionoideae</taxon>
        <taxon>50 kb inversion clade</taxon>
        <taxon>NPAAA clade</taxon>
        <taxon>Hologalegina</taxon>
        <taxon>IRL clade</taxon>
        <taxon>Cicereae</taxon>
        <taxon>Cicer</taxon>
    </lineage>
</organism>
<sequence>MTAQHSVTDYHSTPTKSLTFGREWEEKNLFVVTSSSPASCSSSDRRGFSSDLATTITLCGHRILTSLSCISTSLSSNLVAFELLAFLLDGLHEDLNRVKQKPYIEMKDSDGRPDEEVAYECWKNHMARNDSLIVDECQGQYKSTLVCPECGKISITFDPFMYLSLPLPSTVTRTMTVTVFYCDGSGLPMPYTVTVLKNGCCRDLCQVLGTACCLKSDEMLLLAEVVYMDEPSIGLDPASRKCSWNVIKLAKQDRAIILTTHSMEEVEALCDRLGVFVNGNLQCIGNPKEVLAQVICFNQSVFQNKTIKWVCP</sequence>
<dbReference type="Pfam" id="PF00443">
    <property type="entry name" value="UCH"/>
    <property type="match status" value="1"/>
</dbReference>
<dbReference type="Gene3D" id="3.90.70.10">
    <property type="entry name" value="Cysteine proteinases"/>
    <property type="match status" value="1"/>
</dbReference>
<dbReference type="GO" id="GO:0004843">
    <property type="term" value="F:cysteine-type deubiquitinase activity"/>
    <property type="evidence" value="ECO:0007669"/>
    <property type="project" value="InterPro"/>
</dbReference>
<dbReference type="InterPro" id="IPR038765">
    <property type="entry name" value="Papain-like_cys_pep_sf"/>
</dbReference>
<evidence type="ECO:0000313" key="3">
    <source>
        <dbReference type="RefSeq" id="XP_027186037.1"/>
    </source>
</evidence>
<dbReference type="KEGG" id="cam:101500307"/>
<feature type="domain" description="Peptidase C19 ubiquitin carboxyl-terminal hydrolase" evidence="1">
    <location>
        <begin position="66"/>
        <end position="158"/>
    </location>
</feature>
<dbReference type="Gene3D" id="3.40.50.300">
    <property type="entry name" value="P-loop containing nucleotide triphosphate hydrolases"/>
    <property type="match status" value="1"/>
</dbReference>
<dbReference type="PANTHER" id="PTHR21646">
    <property type="entry name" value="UBIQUITIN CARBOXYL-TERMINAL HYDROLASE"/>
    <property type="match status" value="1"/>
</dbReference>
<dbReference type="GO" id="GO:0016579">
    <property type="term" value="P:protein deubiquitination"/>
    <property type="evidence" value="ECO:0007669"/>
    <property type="project" value="InterPro"/>
</dbReference>
<protein>
    <submittedName>
        <fullName evidence="3">Ubiquitin carboxyl-terminal hydrolase 31-like</fullName>
    </submittedName>
</protein>
<evidence type="ECO:0000259" key="1">
    <source>
        <dbReference type="Pfam" id="PF00443"/>
    </source>
</evidence>
<proteinExistence type="predicted"/>
<dbReference type="OrthoDB" id="1932843at2759"/>
<dbReference type="Proteomes" id="UP000087171">
    <property type="component" value="Unplaced"/>
</dbReference>
<dbReference type="InterPro" id="IPR027417">
    <property type="entry name" value="P-loop_NTPase"/>
</dbReference>
<evidence type="ECO:0000313" key="2">
    <source>
        <dbReference type="Proteomes" id="UP000087171"/>
    </source>
</evidence>
<dbReference type="SUPFAM" id="SSF54001">
    <property type="entry name" value="Cysteine proteinases"/>
    <property type="match status" value="1"/>
</dbReference>